<dbReference type="GO" id="GO:0004866">
    <property type="term" value="F:endopeptidase inhibitor activity"/>
    <property type="evidence" value="ECO:0007669"/>
    <property type="project" value="InterPro"/>
</dbReference>
<accession>A0AAD6VXG0</accession>
<dbReference type="Proteomes" id="UP001164929">
    <property type="component" value="Chromosome 7"/>
</dbReference>
<evidence type="ECO:0000313" key="2">
    <source>
        <dbReference type="EMBL" id="KAJ6991186.1"/>
    </source>
</evidence>
<dbReference type="InterPro" id="IPR011065">
    <property type="entry name" value="Kunitz_inhibitor_STI-like_sf"/>
</dbReference>
<dbReference type="AlphaFoldDB" id="A0AAD6VXG0"/>
<dbReference type="Gene3D" id="2.80.10.50">
    <property type="match status" value="2"/>
</dbReference>
<feature type="signal peptide" evidence="1">
    <location>
        <begin position="1"/>
        <end position="21"/>
    </location>
</feature>
<feature type="chain" id="PRO_5042036909" evidence="1">
    <location>
        <begin position="22"/>
        <end position="391"/>
    </location>
</feature>
<sequence>MLRLIGSLSFLWLLMAISTMAQSPPVLDAGGEPLRSGVEYLADPAVADVAGSLTLVARNGSCPFYVGQESARSGRPGIPVIFTPRNPQETIITESTEVTVTFSGVSTCVRNTAWTIGGEDPQTRRRFVVTGAEPSYFQINSRNQLGGSYTFQGCPQCVDEPDCGRATCGTAGILIQNGTRFLVLDGPEFTFMFAAMLGLIRGLSFICLLMAVSCLAQGPPVLDTDGNPVTRGVEYYVDPAATDVAGGLTLVTRNGSCPSYVGQVPIGPGNVQGLPVIFSPRNSGETVITENTQFTVAFSAASICVSDTTWGVGEEDPETTRRLIVIGDEPAIFSISRNQAPGPYTFGYCPECNTPPPCGRPRCGIAGILEQNGTRFLTIDGPAFPFSFRRA</sequence>
<dbReference type="EMBL" id="JAQIZT010000007">
    <property type="protein sequence ID" value="KAJ6991186.1"/>
    <property type="molecule type" value="Genomic_DNA"/>
</dbReference>
<dbReference type="Pfam" id="PF00197">
    <property type="entry name" value="Kunitz_legume"/>
    <property type="match status" value="2"/>
</dbReference>
<evidence type="ECO:0000256" key="1">
    <source>
        <dbReference type="SAM" id="SignalP"/>
    </source>
</evidence>
<dbReference type="SMART" id="SM00452">
    <property type="entry name" value="STI"/>
    <property type="match status" value="2"/>
</dbReference>
<dbReference type="PANTHER" id="PTHR33107:SF75">
    <property type="entry name" value="INHIBITOR, PUTATIVE-RELATED"/>
    <property type="match status" value="1"/>
</dbReference>
<protein>
    <submittedName>
        <fullName evidence="2">Uncharacterized protein</fullName>
    </submittedName>
</protein>
<dbReference type="PANTHER" id="PTHR33107">
    <property type="entry name" value="KUNITZ TRYPSIN INHIBITOR 2"/>
    <property type="match status" value="1"/>
</dbReference>
<comment type="caution">
    <text evidence="2">The sequence shown here is derived from an EMBL/GenBank/DDBJ whole genome shotgun (WGS) entry which is preliminary data.</text>
</comment>
<dbReference type="InterPro" id="IPR002160">
    <property type="entry name" value="Prot_inh_Kunz-lg"/>
</dbReference>
<dbReference type="SUPFAM" id="SSF50386">
    <property type="entry name" value="STI-like"/>
    <property type="match status" value="2"/>
</dbReference>
<organism evidence="2 3">
    <name type="scientific">Populus alba x Populus x berolinensis</name>
    <dbReference type="NCBI Taxonomy" id="444605"/>
    <lineage>
        <taxon>Eukaryota</taxon>
        <taxon>Viridiplantae</taxon>
        <taxon>Streptophyta</taxon>
        <taxon>Embryophyta</taxon>
        <taxon>Tracheophyta</taxon>
        <taxon>Spermatophyta</taxon>
        <taxon>Magnoliopsida</taxon>
        <taxon>eudicotyledons</taxon>
        <taxon>Gunneridae</taxon>
        <taxon>Pentapetalae</taxon>
        <taxon>rosids</taxon>
        <taxon>fabids</taxon>
        <taxon>Malpighiales</taxon>
        <taxon>Salicaceae</taxon>
        <taxon>Saliceae</taxon>
        <taxon>Populus</taxon>
    </lineage>
</organism>
<name>A0AAD6VXG0_9ROSI</name>
<keyword evidence="3" id="KW-1185">Reference proteome</keyword>
<reference evidence="2" key="1">
    <citation type="journal article" date="2023" name="Mol. Ecol. Resour.">
        <title>Chromosome-level genome assembly of a triploid poplar Populus alba 'Berolinensis'.</title>
        <authorList>
            <person name="Chen S."/>
            <person name="Yu Y."/>
            <person name="Wang X."/>
            <person name="Wang S."/>
            <person name="Zhang T."/>
            <person name="Zhou Y."/>
            <person name="He R."/>
            <person name="Meng N."/>
            <person name="Wang Y."/>
            <person name="Liu W."/>
            <person name="Liu Z."/>
            <person name="Liu J."/>
            <person name="Guo Q."/>
            <person name="Huang H."/>
            <person name="Sederoff R.R."/>
            <person name="Wang G."/>
            <person name="Qu G."/>
            <person name="Chen S."/>
        </authorList>
    </citation>
    <scope>NUCLEOTIDE SEQUENCE</scope>
    <source>
        <strain evidence="2">SC-2020</strain>
    </source>
</reference>
<evidence type="ECO:0000313" key="3">
    <source>
        <dbReference type="Proteomes" id="UP001164929"/>
    </source>
</evidence>
<dbReference type="PROSITE" id="PS00283">
    <property type="entry name" value="SOYBEAN_KUNITZ"/>
    <property type="match status" value="1"/>
</dbReference>
<gene>
    <name evidence="2" type="ORF">NC653_019402</name>
</gene>
<keyword evidence="1" id="KW-0732">Signal</keyword>
<proteinExistence type="predicted"/>